<evidence type="ECO:0000313" key="1">
    <source>
        <dbReference type="EMBL" id="RNB80612.1"/>
    </source>
</evidence>
<dbReference type="InterPro" id="IPR049739">
    <property type="entry name" value="YraL-like"/>
</dbReference>
<dbReference type="EMBL" id="RHHU01000017">
    <property type="protein sequence ID" value="RNB80612.1"/>
    <property type="molecule type" value="Genomic_DNA"/>
</dbReference>
<dbReference type="PANTHER" id="PTHR37812:SF1">
    <property type="entry name" value="MU-LIKE PROPHAGE FLUMU PROTEIN C"/>
    <property type="match status" value="1"/>
</dbReference>
<keyword evidence="2" id="KW-1185">Reference proteome</keyword>
<evidence type="ECO:0008006" key="3">
    <source>
        <dbReference type="Google" id="ProtNLM"/>
    </source>
</evidence>
<dbReference type="SUPFAM" id="SSF46689">
    <property type="entry name" value="Homeodomain-like"/>
    <property type="match status" value="1"/>
</dbReference>
<dbReference type="InterPro" id="IPR052411">
    <property type="entry name" value="c-mor_Regulatory_Protein"/>
</dbReference>
<dbReference type="RefSeq" id="WP_122926131.1">
    <property type="nucleotide sequence ID" value="NZ_RHHU01000017.1"/>
</dbReference>
<proteinExistence type="predicted"/>
<dbReference type="AlphaFoldDB" id="A0A3M8CXN4"/>
<sequence length="88" mass="10386">MKYVNAKKMLPAELLRSIQEYTQGSYLYIPVREGHKKRWGTRTESKHLLRKRNESIISGYRSGASVKELALQYHLTKSSIRRVLRDHK</sequence>
<dbReference type="NCBIfam" id="NF040785">
    <property type="entry name" value="CD3324_fam"/>
    <property type="match status" value="1"/>
</dbReference>
<protein>
    <recommendedName>
        <fullName evidence="3">Mor transcription activator domain-containing protein</fullName>
    </recommendedName>
</protein>
<dbReference type="PANTHER" id="PTHR37812">
    <property type="entry name" value="MU-LIKE PROPHAGE FLUMU PROTEIN C"/>
    <property type="match status" value="1"/>
</dbReference>
<evidence type="ECO:0000313" key="2">
    <source>
        <dbReference type="Proteomes" id="UP000269573"/>
    </source>
</evidence>
<dbReference type="InterPro" id="IPR009057">
    <property type="entry name" value="Homeodomain-like_sf"/>
</dbReference>
<dbReference type="Gene3D" id="1.10.10.60">
    <property type="entry name" value="Homeodomain-like"/>
    <property type="match status" value="1"/>
</dbReference>
<accession>A0A3M8CXN4</accession>
<organism evidence="1 2">
    <name type="scientific">Brevibacillus nitrificans</name>
    <dbReference type="NCBI Taxonomy" id="651560"/>
    <lineage>
        <taxon>Bacteria</taxon>
        <taxon>Bacillati</taxon>
        <taxon>Bacillota</taxon>
        <taxon>Bacilli</taxon>
        <taxon>Bacillales</taxon>
        <taxon>Paenibacillaceae</taxon>
        <taxon>Brevibacillus</taxon>
    </lineage>
</organism>
<reference evidence="1 2" key="1">
    <citation type="submission" date="2018-10" db="EMBL/GenBank/DDBJ databases">
        <title>Phylogenomics of Brevibacillus.</title>
        <authorList>
            <person name="Dunlap C."/>
        </authorList>
    </citation>
    <scope>NUCLEOTIDE SEQUENCE [LARGE SCALE GENOMIC DNA]</scope>
    <source>
        <strain evidence="1 2">JCM 15774</strain>
    </source>
</reference>
<gene>
    <name evidence="1" type="ORF">EDM59_25160</name>
</gene>
<name>A0A3M8CXN4_9BACL</name>
<dbReference type="Proteomes" id="UP000269573">
    <property type="component" value="Unassembled WGS sequence"/>
</dbReference>
<comment type="caution">
    <text evidence="1">The sequence shown here is derived from an EMBL/GenBank/DDBJ whole genome shotgun (WGS) entry which is preliminary data.</text>
</comment>